<protein>
    <submittedName>
        <fullName evidence="2">Uncharacterized protein</fullName>
    </submittedName>
</protein>
<dbReference type="RefSeq" id="WP_033059771.1">
    <property type="nucleotide sequence ID" value="NZ_AZQQ01000094.1"/>
</dbReference>
<dbReference type="AlphaFoldDB" id="A0A059KYV1"/>
<evidence type="ECO:0000256" key="1">
    <source>
        <dbReference type="SAM" id="MobiDB-lite"/>
    </source>
</evidence>
<comment type="caution">
    <text evidence="2">The sequence shown here is derived from an EMBL/GenBank/DDBJ whole genome shotgun (WGS) entry which is preliminary data.</text>
</comment>
<feature type="region of interest" description="Disordered" evidence="1">
    <location>
        <begin position="41"/>
        <end position="96"/>
    </location>
</feature>
<evidence type="ECO:0000313" key="3">
    <source>
        <dbReference type="Proteomes" id="UP000026739"/>
    </source>
</evidence>
<name>A0A059KYV1_9PSED</name>
<feature type="compositionally biased region" description="Basic and acidic residues" evidence="1">
    <location>
        <begin position="87"/>
        <end position="96"/>
    </location>
</feature>
<feature type="compositionally biased region" description="Polar residues" evidence="1">
    <location>
        <begin position="54"/>
        <end position="70"/>
    </location>
</feature>
<dbReference type="eggNOG" id="ENOG5031TPP">
    <property type="taxonomic scope" value="Bacteria"/>
</dbReference>
<dbReference type="EMBL" id="AZQQ01000094">
    <property type="protein sequence ID" value="KDD66944.1"/>
    <property type="molecule type" value="Genomic_DNA"/>
</dbReference>
<accession>A0A059KYV1</accession>
<organism evidence="2 3">
    <name type="scientific">Pseudomonas mandelii PD30</name>
    <dbReference type="NCBI Taxonomy" id="1419583"/>
    <lineage>
        <taxon>Bacteria</taxon>
        <taxon>Pseudomonadati</taxon>
        <taxon>Pseudomonadota</taxon>
        <taxon>Gammaproteobacteria</taxon>
        <taxon>Pseudomonadales</taxon>
        <taxon>Pseudomonadaceae</taxon>
        <taxon>Pseudomonas</taxon>
    </lineage>
</organism>
<gene>
    <name evidence="2" type="ORF">V466_21840</name>
</gene>
<evidence type="ECO:0000313" key="2">
    <source>
        <dbReference type="EMBL" id="KDD66944.1"/>
    </source>
</evidence>
<reference evidence="2 3" key="1">
    <citation type="submission" date="2013-12" db="EMBL/GenBank/DDBJ databases">
        <authorList>
            <person name="Formusa P.A."/>
            <person name="Habash M."/>
            <person name="Lee H."/>
            <person name="Trevors J.T."/>
        </authorList>
    </citation>
    <scope>NUCLEOTIDE SEQUENCE [LARGE SCALE GENOMIC DNA]</scope>
    <source>
        <strain evidence="2 3">PD30</strain>
    </source>
</reference>
<sequence length="96" mass="11146">MSRQHAAQLRISPLHIQQVLFSVLALLITLIAGQQFQRWEQNNRQQEAPRLSIQHPTQTHFSAASSNQADSPPMRMMDVDQAQPVDEMPRQERWVF</sequence>
<proteinExistence type="predicted"/>
<dbReference type="Proteomes" id="UP000026739">
    <property type="component" value="Unassembled WGS sequence"/>
</dbReference>